<feature type="active site" description="Proton acceptor" evidence="2">
    <location>
        <position position="208"/>
    </location>
</feature>
<dbReference type="PANTHER" id="PTHR30244:SF34">
    <property type="entry name" value="DTDP-4-AMINO-4,6-DIDEOXYGALACTOSE TRANSAMINASE"/>
    <property type="match status" value="1"/>
</dbReference>
<dbReference type="Gene3D" id="3.40.640.10">
    <property type="entry name" value="Type I PLP-dependent aspartate aminotransferase-like (Major domain)"/>
    <property type="match status" value="1"/>
</dbReference>
<dbReference type="InterPro" id="IPR000653">
    <property type="entry name" value="DegT/StrS_aminotransferase"/>
</dbReference>
<keyword evidence="5" id="KW-0614">Plasmid</keyword>
<gene>
    <name evidence="5" type="ORF">FKV68_22790</name>
</gene>
<name>A0A859QQA1_9HYPH</name>
<dbReference type="KEGG" id="emx:FKV68_22790"/>
<dbReference type="Gene3D" id="3.90.1150.10">
    <property type="entry name" value="Aspartate Aminotransferase, domain 1"/>
    <property type="match status" value="1"/>
</dbReference>
<proteinExistence type="inferred from homology"/>
<sequence>MGEIYCRRSLVRVSWGRTALPVRTTEFPKRPPRFGPAEIEALTAALSKNELWYWQKESIVASTMTKYAEKFGAHRAVATSSGTASLHVAIAAARMPAGSEVITTPITDIGTINAILYQNLIPVFADVDPDTAMPRPEHITAAITDRTRGVVAVHLTGCPMEIEDIASICSRAGLALIEDCAQALGATYRGKSVGLFGQYGCYSLNDQKHITSGEGGFVLTHTDYDYFLAHNYADKFYDRYGRNVRLQALAPNYRMSELDGAMAAAQLPKLDGIIRKRRALGDRLNGELSKIRGIIPQQKPPGAECSYFFYLFRIDPRIISCSRDAFVRGLAREGIPARGAYVREPIYRSHYFLQKSFFPGVWPAEVVAGRSYDYKSVSLPGTEEAVASGIILDLHEGFEDSDIDDYIAAIDLVAKNNR</sequence>
<dbReference type="GO" id="GO:0030170">
    <property type="term" value="F:pyridoxal phosphate binding"/>
    <property type="evidence" value="ECO:0007669"/>
    <property type="project" value="TreeGrafter"/>
</dbReference>
<dbReference type="InterPro" id="IPR015421">
    <property type="entry name" value="PyrdxlP-dep_Trfase_major"/>
</dbReference>
<evidence type="ECO:0000313" key="6">
    <source>
        <dbReference type="Proteomes" id="UP000510721"/>
    </source>
</evidence>
<dbReference type="Proteomes" id="UP000510721">
    <property type="component" value="Plasmid pEmeITTGR7b"/>
</dbReference>
<dbReference type="GO" id="GO:0000271">
    <property type="term" value="P:polysaccharide biosynthetic process"/>
    <property type="evidence" value="ECO:0007669"/>
    <property type="project" value="TreeGrafter"/>
</dbReference>
<dbReference type="CDD" id="cd00616">
    <property type="entry name" value="AHBA_syn"/>
    <property type="match status" value="1"/>
</dbReference>
<evidence type="ECO:0000256" key="4">
    <source>
        <dbReference type="RuleBase" id="RU004508"/>
    </source>
</evidence>
<evidence type="ECO:0000256" key="3">
    <source>
        <dbReference type="PIRSR" id="PIRSR000390-2"/>
    </source>
</evidence>
<dbReference type="PANTHER" id="PTHR30244">
    <property type="entry name" value="TRANSAMINASE"/>
    <property type="match status" value="1"/>
</dbReference>
<dbReference type="AlphaFoldDB" id="A0A859QQA1"/>
<keyword evidence="3 4" id="KW-0663">Pyridoxal phosphate</keyword>
<keyword evidence="6" id="KW-1185">Reference proteome</keyword>
<keyword evidence="5" id="KW-0032">Aminotransferase</keyword>
<evidence type="ECO:0000313" key="5">
    <source>
        <dbReference type="EMBL" id="QLL64277.1"/>
    </source>
</evidence>
<dbReference type="EMBL" id="CP041240">
    <property type="protein sequence ID" value="QLL64277.1"/>
    <property type="molecule type" value="Genomic_DNA"/>
</dbReference>
<dbReference type="GO" id="GO:0008483">
    <property type="term" value="F:transaminase activity"/>
    <property type="evidence" value="ECO:0007669"/>
    <property type="project" value="UniProtKB-KW"/>
</dbReference>
<accession>A0A859QQA1</accession>
<protein>
    <submittedName>
        <fullName evidence="5">DegT/DnrJ/EryC1/StrS family aminotransferase</fullName>
    </submittedName>
</protein>
<dbReference type="SUPFAM" id="SSF53383">
    <property type="entry name" value="PLP-dependent transferases"/>
    <property type="match status" value="1"/>
</dbReference>
<dbReference type="Pfam" id="PF01041">
    <property type="entry name" value="DegT_DnrJ_EryC1"/>
    <property type="match status" value="1"/>
</dbReference>
<evidence type="ECO:0000256" key="2">
    <source>
        <dbReference type="PIRSR" id="PIRSR000390-1"/>
    </source>
</evidence>
<geneLocation type="plasmid" evidence="6">
    <name>pemeittgr7b</name>
</geneLocation>
<reference evidence="5 6" key="1">
    <citation type="submission" date="2019-06" db="EMBL/GenBank/DDBJ databases">
        <title>Complete genome sequence of Ensifer mexicanus ITTG R7 isolated from nodules of Acacia angustissima (Mill.) Kuntze.</title>
        <authorList>
            <person name="Rincon-Rosales R."/>
            <person name="Rogel M.A."/>
            <person name="Guerrero G."/>
            <person name="Rincon-Molina C.I."/>
            <person name="Lopez-Lopez A."/>
            <person name="Martinez-Romero E."/>
        </authorList>
    </citation>
    <scope>NUCLEOTIDE SEQUENCE [LARGE SCALE GENOMIC DNA]</scope>
    <source>
        <strain evidence="5 6">ITTG R7</strain>
        <plasmid evidence="6">pemeittgr7b</plasmid>
    </source>
</reference>
<evidence type="ECO:0000256" key="1">
    <source>
        <dbReference type="ARBA" id="ARBA00037999"/>
    </source>
</evidence>
<keyword evidence="5" id="KW-0808">Transferase</keyword>
<organism evidence="5 6">
    <name type="scientific">Sinorhizobium mexicanum</name>
    <dbReference type="NCBI Taxonomy" id="375549"/>
    <lineage>
        <taxon>Bacteria</taxon>
        <taxon>Pseudomonadati</taxon>
        <taxon>Pseudomonadota</taxon>
        <taxon>Alphaproteobacteria</taxon>
        <taxon>Hyphomicrobiales</taxon>
        <taxon>Rhizobiaceae</taxon>
        <taxon>Sinorhizobium/Ensifer group</taxon>
        <taxon>Sinorhizobium</taxon>
    </lineage>
</organism>
<feature type="modified residue" description="N6-(pyridoxal phosphate)lysine" evidence="3">
    <location>
        <position position="208"/>
    </location>
</feature>
<dbReference type="InterPro" id="IPR015422">
    <property type="entry name" value="PyrdxlP-dep_Trfase_small"/>
</dbReference>
<comment type="similarity">
    <text evidence="1 4">Belongs to the DegT/DnrJ/EryC1 family.</text>
</comment>
<dbReference type="PIRSF" id="PIRSF000390">
    <property type="entry name" value="PLP_StrS"/>
    <property type="match status" value="1"/>
</dbReference>
<dbReference type="InterPro" id="IPR015424">
    <property type="entry name" value="PyrdxlP-dep_Trfase"/>
</dbReference>